<feature type="domain" description="Ig-like" evidence="12">
    <location>
        <begin position="33"/>
        <end position="151"/>
    </location>
</feature>
<feature type="compositionally biased region" description="Polar residues" evidence="10">
    <location>
        <begin position="460"/>
        <end position="494"/>
    </location>
</feature>
<reference evidence="13" key="2">
    <citation type="submission" date="2025-08" db="UniProtKB">
        <authorList>
            <consortium name="Ensembl"/>
        </authorList>
    </citation>
    <scope>IDENTIFICATION</scope>
</reference>
<dbReference type="GeneTree" id="ENSGT01050000244843"/>
<dbReference type="PROSITE" id="PS50835">
    <property type="entry name" value="IG_LIKE"/>
    <property type="match status" value="2"/>
</dbReference>
<feature type="domain" description="Ig-like" evidence="12">
    <location>
        <begin position="173"/>
        <end position="247"/>
    </location>
</feature>
<keyword evidence="6" id="KW-1015">Disulfide bond</keyword>
<evidence type="ECO:0000313" key="14">
    <source>
        <dbReference type="Proteomes" id="UP000472265"/>
    </source>
</evidence>
<dbReference type="Pfam" id="PF07686">
    <property type="entry name" value="V-set"/>
    <property type="match status" value="1"/>
</dbReference>
<comment type="subcellular location">
    <subcellularLocation>
        <location evidence="1">Membrane</location>
    </subcellularLocation>
</comment>
<reference evidence="13" key="3">
    <citation type="submission" date="2025-09" db="UniProtKB">
        <authorList>
            <consortium name="Ensembl"/>
        </authorList>
    </citation>
    <scope>IDENTIFICATION</scope>
</reference>
<feature type="compositionally biased region" description="Basic and acidic residues" evidence="10">
    <location>
        <begin position="438"/>
        <end position="459"/>
    </location>
</feature>
<keyword evidence="5 11" id="KW-0472">Membrane</keyword>
<dbReference type="InParanoid" id="A0A671UVQ2"/>
<protein>
    <submittedName>
        <fullName evidence="13">Butyrophilin subfamily 1 member A1-like</fullName>
    </submittedName>
</protein>
<dbReference type="SUPFAM" id="SSF48726">
    <property type="entry name" value="Immunoglobulin"/>
    <property type="match status" value="2"/>
</dbReference>
<proteinExistence type="inferred from homology"/>
<dbReference type="GO" id="GO:0042110">
    <property type="term" value="P:T cell activation"/>
    <property type="evidence" value="ECO:0007669"/>
    <property type="project" value="UniProtKB-ARBA"/>
</dbReference>
<keyword evidence="3" id="KW-0732">Signal</keyword>
<accession>A0A671UVQ2</accession>
<dbReference type="InterPro" id="IPR013106">
    <property type="entry name" value="Ig_V-set"/>
</dbReference>
<dbReference type="GO" id="GO:0050863">
    <property type="term" value="P:regulation of T cell activation"/>
    <property type="evidence" value="ECO:0007669"/>
    <property type="project" value="UniProtKB-ARBA"/>
</dbReference>
<dbReference type="InterPro" id="IPR013783">
    <property type="entry name" value="Ig-like_fold"/>
</dbReference>
<dbReference type="GO" id="GO:1903037">
    <property type="term" value="P:regulation of leukocyte cell-cell adhesion"/>
    <property type="evidence" value="ECO:0007669"/>
    <property type="project" value="UniProtKB-ARBA"/>
</dbReference>
<feature type="compositionally biased region" description="Basic and acidic residues" evidence="10">
    <location>
        <begin position="495"/>
        <end position="511"/>
    </location>
</feature>
<dbReference type="InterPro" id="IPR003599">
    <property type="entry name" value="Ig_sub"/>
</dbReference>
<keyword evidence="8" id="KW-0393">Immunoglobulin domain</keyword>
<evidence type="ECO:0000313" key="13">
    <source>
        <dbReference type="Ensembl" id="ENSSAUP00010017811.1"/>
    </source>
</evidence>
<dbReference type="SMART" id="SM00409">
    <property type="entry name" value="IG"/>
    <property type="match status" value="2"/>
</dbReference>
<gene>
    <name evidence="13" type="primary">LOC115590210</name>
</gene>
<organism evidence="13 14">
    <name type="scientific">Sparus aurata</name>
    <name type="common">Gilthead sea bream</name>
    <dbReference type="NCBI Taxonomy" id="8175"/>
    <lineage>
        <taxon>Eukaryota</taxon>
        <taxon>Metazoa</taxon>
        <taxon>Chordata</taxon>
        <taxon>Craniata</taxon>
        <taxon>Vertebrata</taxon>
        <taxon>Euteleostomi</taxon>
        <taxon>Actinopterygii</taxon>
        <taxon>Neopterygii</taxon>
        <taxon>Teleostei</taxon>
        <taxon>Neoteleostei</taxon>
        <taxon>Acanthomorphata</taxon>
        <taxon>Eupercaria</taxon>
        <taxon>Spariformes</taxon>
        <taxon>Sparidae</taxon>
        <taxon>Sparus</taxon>
    </lineage>
</organism>
<feature type="region of interest" description="Disordered" evidence="10">
    <location>
        <begin position="419"/>
        <end position="511"/>
    </location>
</feature>
<evidence type="ECO:0000256" key="10">
    <source>
        <dbReference type="SAM" id="MobiDB-lite"/>
    </source>
</evidence>
<keyword evidence="4 11" id="KW-1133">Transmembrane helix</keyword>
<keyword evidence="14" id="KW-1185">Reference proteome</keyword>
<dbReference type="AlphaFoldDB" id="A0A671UVQ2"/>
<evidence type="ECO:0000256" key="9">
    <source>
        <dbReference type="ARBA" id="ARBA00038221"/>
    </source>
</evidence>
<feature type="transmembrane region" description="Helical" evidence="11">
    <location>
        <begin position="260"/>
        <end position="281"/>
    </location>
</feature>
<feature type="region of interest" description="Disordered" evidence="10">
    <location>
        <begin position="286"/>
        <end position="329"/>
    </location>
</feature>
<evidence type="ECO:0000256" key="1">
    <source>
        <dbReference type="ARBA" id="ARBA00004370"/>
    </source>
</evidence>
<dbReference type="GO" id="GO:0001817">
    <property type="term" value="P:regulation of cytokine production"/>
    <property type="evidence" value="ECO:0007669"/>
    <property type="project" value="TreeGrafter"/>
</dbReference>
<dbReference type="GO" id="GO:0050852">
    <property type="term" value="P:T cell receptor signaling pathway"/>
    <property type="evidence" value="ECO:0007669"/>
    <property type="project" value="TreeGrafter"/>
</dbReference>
<dbReference type="InterPro" id="IPR050504">
    <property type="entry name" value="IgSF_BTN/MOG"/>
</dbReference>
<dbReference type="FunFam" id="2.60.40.10:FF:000088">
    <property type="entry name" value="Butyrophilin subfamily 1 member A1"/>
    <property type="match status" value="1"/>
</dbReference>
<evidence type="ECO:0000256" key="6">
    <source>
        <dbReference type="ARBA" id="ARBA00023157"/>
    </source>
</evidence>
<evidence type="ECO:0000256" key="7">
    <source>
        <dbReference type="ARBA" id="ARBA00023180"/>
    </source>
</evidence>
<sequence>MPHLKEGLAFKPLLSYFSAVVFHTVVFLHLTQPCAGQSQVVVGPSQPIVVTAGDDIILPCQIEPAVDASDMTVEWTRPDLNPRFVHVWRDGVELDNKKHPSYNGRTSVFVNKLRCGDISLNLSKVRLSDSGKYRCFIPTLGRESTVELVVSAVSSIVISLERAGKDEDSSGHVVLQCESTGWYPEPEVFWLDGEGNLLSAGPTETVRGPDDLYTVSSRVTVEKRHSNSFTCRVQQNHTNQTREAQIHVPEDVFMEPSSSAVPIIVVLCFVCVLLFSALVVWKRRRNKSKDKKHQDKGPEEGTEETELLDSGRRKMEDPDNEKLKEKVEEKLDTTDVMSVLTEKRKELEHNRDKLMSQIEEVESERTENKKKLQSFWHINKNNLLDMRQQLDNKKTEYEKSLKKIEGGIQTTEDVMTKLIKSKNKAEEQVQEMSEQPEDTNRRSDKIQLDQSESKEETVRNTDVLTTAETQPNLHVSDSPAGGSSSHGESGTAEQTEIKTGEMMDDTVEHFK</sequence>
<evidence type="ECO:0000256" key="8">
    <source>
        <dbReference type="ARBA" id="ARBA00023319"/>
    </source>
</evidence>
<keyword evidence="2 11" id="KW-0812">Transmembrane</keyword>
<evidence type="ECO:0000259" key="12">
    <source>
        <dbReference type="PROSITE" id="PS50835"/>
    </source>
</evidence>
<comment type="similarity">
    <text evidence="9">Belongs to the SKINT family.</text>
</comment>
<feature type="compositionally biased region" description="Basic and acidic residues" evidence="10">
    <location>
        <begin position="309"/>
        <end position="329"/>
    </location>
</feature>
<dbReference type="SMART" id="SM00407">
    <property type="entry name" value="IGc1"/>
    <property type="match status" value="1"/>
</dbReference>
<dbReference type="PANTHER" id="PTHR24100">
    <property type="entry name" value="BUTYROPHILIN"/>
    <property type="match status" value="1"/>
</dbReference>
<evidence type="ECO:0000256" key="4">
    <source>
        <dbReference type="ARBA" id="ARBA00022989"/>
    </source>
</evidence>
<dbReference type="Gene3D" id="2.60.40.10">
    <property type="entry name" value="Immunoglobulins"/>
    <property type="match status" value="2"/>
</dbReference>
<dbReference type="FunFam" id="2.60.40.10:FF:000142">
    <property type="entry name" value="V-set domain-containing T-cell activation inhibitor 1"/>
    <property type="match status" value="1"/>
</dbReference>
<dbReference type="Ensembl" id="ENSSAUT00010018833.1">
    <property type="protein sequence ID" value="ENSSAUP00010017811.1"/>
    <property type="gene ID" value="ENSSAUG00010008096.1"/>
</dbReference>
<dbReference type="PANTHER" id="PTHR24100:SF151">
    <property type="entry name" value="ICOS LIGAND"/>
    <property type="match status" value="1"/>
</dbReference>
<dbReference type="InterPro" id="IPR003597">
    <property type="entry name" value="Ig_C1-set"/>
</dbReference>
<dbReference type="InterPro" id="IPR036179">
    <property type="entry name" value="Ig-like_dom_sf"/>
</dbReference>
<evidence type="ECO:0000256" key="11">
    <source>
        <dbReference type="SAM" id="Phobius"/>
    </source>
</evidence>
<name>A0A671UVQ2_SPAAU</name>
<evidence type="ECO:0000256" key="5">
    <source>
        <dbReference type="ARBA" id="ARBA00023136"/>
    </source>
</evidence>
<dbReference type="Pfam" id="PF22705">
    <property type="entry name" value="C2-set_3"/>
    <property type="match status" value="1"/>
</dbReference>
<dbReference type="Proteomes" id="UP000472265">
    <property type="component" value="Chromosome 10"/>
</dbReference>
<dbReference type="InterPro" id="IPR053896">
    <property type="entry name" value="BTN3A2-like_Ig-C"/>
</dbReference>
<dbReference type="InterPro" id="IPR007110">
    <property type="entry name" value="Ig-like_dom"/>
</dbReference>
<evidence type="ECO:0000256" key="3">
    <source>
        <dbReference type="ARBA" id="ARBA00022729"/>
    </source>
</evidence>
<reference evidence="13" key="1">
    <citation type="submission" date="2021-04" db="EMBL/GenBank/DDBJ databases">
        <authorList>
            <consortium name="Wellcome Sanger Institute Data Sharing"/>
        </authorList>
    </citation>
    <scope>NUCLEOTIDE SEQUENCE [LARGE SCALE GENOMIC DNA]</scope>
</reference>
<dbReference type="GO" id="GO:0005102">
    <property type="term" value="F:signaling receptor binding"/>
    <property type="evidence" value="ECO:0007669"/>
    <property type="project" value="TreeGrafter"/>
</dbReference>
<dbReference type="GO" id="GO:0009897">
    <property type="term" value="C:external side of plasma membrane"/>
    <property type="evidence" value="ECO:0007669"/>
    <property type="project" value="TreeGrafter"/>
</dbReference>
<keyword evidence="7" id="KW-0325">Glycoprotein</keyword>
<evidence type="ECO:0000256" key="2">
    <source>
        <dbReference type="ARBA" id="ARBA00022692"/>
    </source>
</evidence>